<keyword evidence="4" id="KW-1185">Reference proteome</keyword>
<dbReference type="EMBL" id="JACBZF010000003">
    <property type="protein sequence ID" value="NYH95535.1"/>
    <property type="molecule type" value="Genomic_DNA"/>
</dbReference>
<evidence type="ECO:0000256" key="1">
    <source>
        <dbReference type="SAM" id="MobiDB-lite"/>
    </source>
</evidence>
<dbReference type="AlphaFoldDB" id="A0A7Y9XY71"/>
<feature type="compositionally biased region" description="Basic and acidic residues" evidence="1">
    <location>
        <begin position="213"/>
        <end position="223"/>
    </location>
</feature>
<gene>
    <name evidence="3" type="ORF">FHS75_001864</name>
</gene>
<feature type="domain" description="PilZ" evidence="2">
    <location>
        <begin position="114"/>
        <end position="188"/>
    </location>
</feature>
<dbReference type="InterPro" id="IPR009875">
    <property type="entry name" value="PilZ_domain"/>
</dbReference>
<accession>A0A7Y9XY71</accession>
<dbReference type="GO" id="GO:0035438">
    <property type="term" value="F:cyclic-di-GMP binding"/>
    <property type="evidence" value="ECO:0007669"/>
    <property type="project" value="InterPro"/>
</dbReference>
<dbReference type="SUPFAM" id="SSF141371">
    <property type="entry name" value="PilZ domain-like"/>
    <property type="match status" value="2"/>
</dbReference>
<feature type="domain" description="PilZ" evidence="2">
    <location>
        <begin position="21"/>
        <end position="101"/>
    </location>
</feature>
<proteinExistence type="predicted"/>
<protein>
    <recommendedName>
        <fullName evidence="2">PilZ domain-containing protein</fullName>
    </recommendedName>
</protein>
<reference evidence="3 4" key="1">
    <citation type="submission" date="2020-07" db="EMBL/GenBank/DDBJ databases">
        <title>Genomic Encyclopedia of Type Strains, Phase IV (KMG-IV): sequencing the most valuable type-strain genomes for metagenomic binning, comparative biology and taxonomic classification.</title>
        <authorList>
            <person name="Goeker M."/>
        </authorList>
    </citation>
    <scope>NUCLEOTIDE SEQUENCE [LARGE SCALE GENOMIC DNA]</scope>
    <source>
        <strain evidence="3 4">DSM 29043</strain>
    </source>
</reference>
<dbReference type="Pfam" id="PF07238">
    <property type="entry name" value="PilZ"/>
    <property type="match status" value="2"/>
</dbReference>
<dbReference type="Gene3D" id="2.40.10.220">
    <property type="entry name" value="predicted glycosyltransferase like domains"/>
    <property type="match status" value="1"/>
</dbReference>
<evidence type="ECO:0000313" key="4">
    <source>
        <dbReference type="Proteomes" id="UP000522081"/>
    </source>
</evidence>
<name>A0A7Y9XY71_9SPHN</name>
<feature type="region of interest" description="Disordered" evidence="1">
    <location>
        <begin position="200"/>
        <end position="223"/>
    </location>
</feature>
<organism evidence="3 4">
    <name type="scientific">Novosphingobium marinum</name>
    <dbReference type="NCBI Taxonomy" id="1514948"/>
    <lineage>
        <taxon>Bacteria</taxon>
        <taxon>Pseudomonadati</taxon>
        <taxon>Pseudomonadota</taxon>
        <taxon>Alphaproteobacteria</taxon>
        <taxon>Sphingomonadales</taxon>
        <taxon>Sphingomonadaceae</taxon>
        <taxon>Novosphingobium</taxon>
    </lineage>
</organism>
<sequence>MKLPENEVAPAAGKWPAEEEKRELPRFTLLIRSAKIKCRKGEFLCIVRDVSGSGLRLRLFHPLPPDETYTVELASGEEFAVEPIWEREGQAGLRFADPIDVHRFIEEASPYPKRAVRLRLTLAARISAGGEAFEATVLDVSRQGARIETSQPLAIGQRIVLEAEGMPQVDAVVCWRNAPAYGLVFRQILGMEDLARRAADLQLNPPKKRARPSPKDSAARRCA</sequence>
<comment type="caution">
    <text evidence="3">The sequence shown here is derived from an EMBL/GenBank/DDBJ whole genome shotgun (WGS) entry which is preliminary data.</text>
</comment>
<evidence type="ECO:0000313" key="3">
    <source>
        <dbReference type="EMBL" id="NYH95535.1"/>
    </source>
</evidence>
<dbReference type="RefSeq" id="WP_179407459.1">
    <property type="nucleotide sequence ID" value="NZ_BMGF01000003.1"/>
</dbReference>
<dbReference type="Proteomes" id="UP000522081">
    <property type="component" value="Unassembled WGS sequence"/>
</dbReference>
<evidence type="ECO:0000259" key="2">
    <source>
        <dbReference type="Pfam" id="PF07238"/>
    </source>
</evidence>